<dbReference type="RefSeq" id="WP_269127873.1">
    <property type="nucleotide sequence ID" value="NZ_CP114058.1"/>
</dbReference>
<gene>
    <name evidence="1" type="ORF">O1V66_14890</name>
</gene>
<organism evidence="1 2">
    <name type="scientific">Rouxiella chamberiensis</name>
    <dbReference type="NCBI Taxonomy" id="1513468"/>
    <lineage>
        <taxon>Bacteria</taxon>
        <taxon>Pseudomonadati</taxon>
        <taxon>Pseudomonadota</taxon>
        <taxon>Gammaproteobacteria</taxon>
        <taxon>Enterobacterales</taxon>
        <taxon>Yersiniaceae</taxon>
        <taxon>Rouxiella</taxon>
    </lineage>
</organism>
<keyword evidence="2" id="KW-1185">Reference proteome</keyword>
<name>A0ABY7HLJ0_9GAMM</name>
<dbReference type="Proteomes" id="UP001164712">
    <property type="component" value="Chromosome"/>
</dbReference>
<dbReference type="EMBL" id="CP114058">
    <property type="protein sequence ID" value="WAT00246.1"/>
    <property type="molecule type" value="Genomic_DNA"/>
</dbReference>
<accession>A0ABY7HLJ0</accession>
<protein>
    <submittedName>
        <fullName evidence="1">Uncharacterized protein</fullName>
    </submittedName>
</protein>
<evidence type="ECO:0000313" key="1">
    <source>
        <dbReference type="EMBL" id="WAT00246.1"/>
    </source>
</evidence>
<sequence>MVSESSYHQLVKMIRRKFVAAGMPSSCLKTIPRYGVVYQTQADDESENGTEYCDKSLKMSEDFQQAPGIVSAEKTPVVECRPAGHRLSLWSSSAIWLIFSLTILWGLRTHDTRDYFIPFKAVGEVSYHVAPATKVSQALWQRIERQVQPVTREAYIASNGPKVWVAYCEKSIYKDNAPCTYEHFSQY</sequence>
<evidence type="ECO:0000313" key="2">
    <source>
        <dbReference type="Proteomes" id="UP001164712"/>
    </source>
</evidence>
<proteinExistence type="predicted"/>
<reference evidence="1" key="1">
    <citation type="submission" date="2022-12" db="EMBL/GenBank/DDBJ databases">
        <title>Complete genome sequence of an Australian strain of Rouxiella badensis DAR84756 and resolution of the R. badensis DSM100043 and R. chamberiensis DSM28324 genomes.</title>
        <authorList>
            <person name="Paul S."/>
            <person name="Anderson P.J."/>
            <person name="Maynard G."/>
            <person name="Dyall-Smith M."/>
            <person name="Kudinha T."/>
        </authorList>
    </citation>
    <scope>NUCLEOTIDE SEQUENCE</scope>
    <source>
        <strain evidence="1">DSM 28324</strain>
    </source>
</reference>